<evidence type="ECO:0000313" key="1">
    <source>
        <dbReference type="EMBL" id="TRX91810.1"/>
    </source>
</evidence>
<evidence type="ECO:0000313" key="2">
    <source>
        <dbReference type="Proteomes" id="UP000319160"/>
    </source>
</evidence>
<protein>
    <submittedName>
        <fullName evidence="1">Uncharacterized protein</fullName>
    </submittedName>
</protein>
<gene>
    <name evidence="1" type="ORF">FHL15_007363</name>
</gene>
<reference evidence="2" key="1">
    <citation type="submission" date="2019-06" db="EMBL/GenBank/DDBJ databases">
        <title>Draft genome sequence of the griseofulvin-producing fungus Xylaria cubensis strain G536.</title>
        <authorList>
            <person name="Mead M.E."/>
            <person name="Raja H.A."/>
            <person name="Steenwyk J.L."/>
            <person name="Knowles S.L."/>
            <person name="Oberlies N.H."/>
            <person name="Rokas A."/>
        </authorList>
    </citation>
    <scope>NUCLEOTIDE SEQUENCE [LARGE SCALE GENOMIC DNA]</scope>
    <source>
        <strain evidence="2">G536</strain>
    </source>
</reference>
<sequence>MDADLQQVLDALVRAPRDVDEDIQYRFADVINIYNVNQFEMVNTLTYSVKNLCWRLEVRLALWYTNQVKEHRTVLSLLDELSIRGNTNGVNTKASVHKRGRSYSKFRLSLETIEEEPDEQRDGN</sequence>
<dbReference type="OrthoDB" id="4684455at2759"/>
<keyword evidence="2" id="KW-1185">Reference proteome</keyword>
<proteinExistence type="predicted"/>
<dbReference type="Proteomes" id="UP000319160">
    <property type="component" value="Unassembled WGS sequence"/>
</dbReference>
<organism evidence="1 2">
    <name type="scientific">Xylaria flabelliformis</name>
    <dbReference type="NCBI Taxonomy" id="2512241"/>
    <lineage>
        <taxon>Eukaryota</taxon>
        <taxon>Fungi</taxon>
        <taxon>Dikarya</taxon>
        <taxon>Ascomycota</taxon>
        <taxon>Pezizomycotina</taxon>
        <taxon>Sordariomycetes</taxon>
        <taxon>Xylariomycetidae</taxon>
        <taxon>Xylariales</taxon>
        <taxon>Xylariaceae</taxon>
        <taxon>Xylaria</taxon>
    </lineage>
</organism>
<dbReference type="EMBL" id="VFLP01000042">
    <property type="protein sequence ID" value="TRX91810.1"/>
    <property type="molecule type" value="Genomic_DNA"/>
</dbReference>
<accession>A0A553HV28</accession>
<dbReference type="AlphaFoldDB" id="A0A553HV28"/>
<name>A0A553HV28_9PEZI</name>
<comment type="caution">
    <text evidence="1">The sequence shown here is derived from an EMBL/GenBank/DDBJ whole genome shotgun (WGS) entry which is preliminary data.</text>
</comment>